<sequence>YNKHIRLLGPTLRAEEGETIVVTFRNMATGLHSIHPHGVAYGKQSEGANYFDNTSQREKEDDVVRPNREHVYYWEVTPDVSPQPNDPTCLTYTYVSHQNVVEDYNSGLIGTLLICKPGSLDESGKQVGVHQEYVFLFGVFDEKESKYKPNSYAPDKHVKYTINGFTEGSLPGHLCAYASVSLHLVGMSSEPEVFSVHMNGQVLQQNGHKMSSVGLISGSSTTASMVALHTGRWLLSSHTNKHMEGRSGMHGFVDVTKCDGFQAPRRRMTIEQKRHSKEWIYYIAAEEVFWDYAPTMNEHVDEDFKLQYLRQSPTRIGRKYKKAVYTLYKNASFTERSETKQRRNELGILGPVIRAQIRDVIKIVFKNMASRPYSIYPHGLTIEKSEEGVNYPAGGNQSHGVKPGETHTYVWRVVEEDEPFDDDSRCLTRQYHSAVDTPRDIASGLIGSILICKSQSLNVRNVQLKADKEQHAMFTVFDENKSWYLDDNIRQYCDRSRVNKADPDFYKSNVMHTINGYAFESGPLLGFCNGEVATWHLYVPGDEPDHLGLDGHDVKADEYEYVMYKDPYSSYEDIKNLNLDDTAKYYLKNFGTNVKTYFIAAEEVEWDYAGYGQRRQDKLQHNSRETKFTKVVFRSYMDGSFSTPEIRGEIDEHLGILGPVIKAEVGQSIMVVFKNNANRPYSLHPNGVSYTKQTEGLSYEDGSKYWYKYDNEPMVGPKPEESQCRTWAYYSGVNPERDVHSGLIGPLLVCREGTLKRELVDMREFTLLFMTFDESQSWYYEKNLETMQRKKRRRVMDSNFKETLKFHSINGIIYNLKGLRMYTNQLVCWHLINMGSPKDFQSVHFHGQTFLHRKTTSYRQAVYPLLPGEKHIC</sequence>
<dbReference type="Gene3D" id="2.60.40.420">
    <property type="entry name" value="Cupredoxins - blue copper proteins"/>
    <property type="match status" value="5"/>
</dbReference>
<comment type="similarity">
    <text evidence="1">Belongs to the multicopper oxidase family.</text>
</comment>
<keyword evidence="4" id="KW-0325">Glycoprotein</keyword>
<name>A0A671Y3A8_SPAAU</name>
<keyword evidence="8" id="KW-1185">Reference proteome</keyword>
<dbReference type="FunFam" id="2.60.40.420:FF:000028">
    <property type="entry name" value="Ceruloplasmin"/>
    <property type="match status" value="1"/>
</dbReference>
<evidence type="ECO:0000256" key="4">
    <source>
        <dbReference type="ARBA" id="ARBA00023180"/>
    </source>
</evidence>
<organism evidence="7 8">
    <name type="scientific">Sparus aurata</name>
    <name type="common">Gilthead sea bream</name>
    <dbReference type="NCBI Taxonomy" id="8175"/>
    <lineage>
        <taxon>Eukaryota</taxon>
        <taxon>Metazoa</taxon>
        <taxon>Chordata</taxon>
        <taxon>Craniata</taxon>
        <taxon>Vertebrata</taxon>
        <taxon>Euteleostomi</taxon>
        <taxon>Actinopterygii</taxon>
        <taxon>Neopterygii</taxon>
        <taxon>Teleostei</taxon>
        <taxon>Neoteleostei</taxon>
        <taxon>Acanthomorphata</taxon>
        <taxon>Eupercaria</taxon>
        <taxon>Spariformes</taxon>
        <taxon>Sparidae</taxon>
        <taxon>Sparus</taxon>
    </lineage>
</organism>
<dbReference type="InterPro" id="IPR050633">
    <property type="entry name" value="Neuropilin_MCO_CoagFactor"/>
</dbReference>
<keyword evidence="3 5" id="KW-1015">Disulfide bond</keyword>
<evidence type="ECO:0000256" key="3">
    <source>
        <dbReference type="ARBA" id="ARBA00023157"/>
    </source>
</evidence>
<dbReference type="AlphaFoldDB" id="A0A671Y3A8"/>
<reference evidence="7" key="3">
    <citation type="submission" date="2025-09" db="UniProtKB">
        <authorList>
            <consortium name="Ensembl"/>
        </authorList>
    </citation>
    <scope>IDENTIFICATION</scope>
</reference>
<dbReference type="SUPFAM" id="SSF49503">
    <property type="entry name" value="Cupredoxins"/>
    <property type="match status" value="6"/>
</dbReference>
<evidence type="ECO:0000256" key="2">
    <source>
        <dbReference type="ARBA" id="ARBA00022737"/>
    </source>
</evidence>
<dbReference type="PANTHER" id="PTHR46806">
    <property type="entry name" value="F5/8 TYPE C DOMAIN-CONTAINING PROTEIN"/>
    <property type="match status" value="1"/>
</dbReference>
<feature type="disulfide bond" evidence="5">
    <location>
        <begin position="426"/>
        <end position="452"/>
    </location>
</feature>
<dbReference type="Ensembl" id="ENSSAUT00010060917.1">
    <property type="protein sequence ID" value="ENSSAUP00010058024.1"/>
    <property type="gene ID" value="ENSSAUG00010022483.1"/>
</dbReference>
<dbReference type="GO" id="GO:0005886">
    <property type="term" value="C:plasma membrane"/>
    <property type="evidence" value="ECO:0007669"/>
    <property type="project" value="TreeGrafter"/>
</dbReference>
<evidence type="ECO:0000256" key="1">
    <source>
        <dbReference type="ARBA" id="ARBA00010609"/>
    </source>
</evidence>
<dbReference type="PANTHER" id="PTHR46806:SF10">
    <property type="entry name" value="COAGULATION FACTOR V"/>
    <property type="match status" value="1"/>
</dbReference>
<protein>
    <submittedName>
        <fullName evidence="7">Coagulation factor V</fullName>
    </submittedName>
</protein>
<accession>A0A671Y3A8</accession>
<proteinExistence type="inferred from homology"/>
<evidence type="ECO:0000256" key="5">
    <source>
        <dbReference type="PIRSR" id="PIRSR000354-1"/>
    </source>
</evidence>
<dbReference type="GO" id="GO:0038023">
    <property type="term" value="F:signaling receptor activity"/>
    <property type="evidence" value="ECO:0007669"/>
    <property type="project" value="TreeGrafter"/>
</dbReference>
<evidence type="ECO:0000259" key="6">
    <source>
        <dbReference type="Pfam" id="PF07732"/>
    </source>
</evidence>
<dbReference type="Proteomes" id="UP000472265">
    <property type="component" value="Chromosome 9"/>
</dbReference>
<gene>
    <name evidence="7" type="primary">f5</name>
</gene>
<reference evidence="7" key="1">
    <citation type="submission" date="2021-04" db="EMBL/GenBank/DDBJ databases">
        <authorList>
            <consortium name="Wellcome Sanger Institute Data Sharing"/>
        </authorList>
    </citation>
    <scope>NUCLEOTIDE SEQUENCE [LARGE SCALE GENOMIC DNA]</scope>
</reference>
<evidence type="ECO:0000313" key="8">
    <source>
        <dbReference type="Proteomes" id="UP000472265"/>
    </source>
</evidence>
<feature type="disulfide bond" evidence="5">
    <location>
        <begin position="175"/>
        <end position="258"/>
    </location>
</feature>
<dbReference type="GO" id="GO:0005507">
    <property type="term" value="F:copper ion binding"/>
    <property type="evidence" value="ECO:0007669"/>
    <property type="project" value="InterPro"/>
</dbReference>
<feature type="domain" description="Plastocyanin-like" evidence="6">
    <location>
        <begin position="7"/>
        <end position="116"/>
    </location>
</feature>
<dbReference type="InterPro" id="IPR024715">
    <property type="entry name" value="Factor_5/8-like"/>
</dbReference>
<dbReference type="GeneTree" id="ENSGT00940000158556"/>
<dbReference type="InterPro" id="IPR011707">
    <property type="entry name" value="Cu-oxidase-like_N"/>
</dbReference>
<feature type="disulfide bond" evidence="5">
    <location>
        <begin position="89"/>
        <end position="115"/>
    </location>
</feature>
<feature type="domain" description="Plastocyanin-like" evidence="6">
    <location>
        <begin position="347"/>
        <end position="453"/>
    </location>
</feature>
<keyword evidence="2" id="KW-0677">Repeat</keyword>
<dbReference type="InterPro" id="IPR008972">
    <property type="entry name" value="Cupredoxin"/>
</dbReference>
<evidence type="ECO:0000313" key="7">
    <source>
        <dbReference type="Ensembl" id="ENSSAUP00010058024.1"/>
    </source>
</evidence>
<reference evidence="7" key="2">
    <citation type="submission" date="2025-08" db="UniProtKB">
        <authorList>
            <consortium name="Ensembl"/>
        </authorList>
    </citation>
    <scope>IDENTIFICATION</scope>
</reference>
<dbReference type="Pfam" id="PF07732">
    <property type="entry name" value="Cu-oxidase_3"/>
    <property type="match status" value="2"/>
</dbReference>
<dbReference type="PIRSF" id="PIRSF000354">
    <property type="entry name" value="Factors_V_VIII"/>
    <property type="match status" value="1"/>
</dbReference>